<dbReference type="RefSeq" id="WP_175380808.1">
    <property type="nucleotide sequence ID" value="NZ_CBCRYD010000054.1"/>
</dbReference>
<keyword evidence="2" id="KW-1185">Reference proteome</keyword>
<dbReference type="Proteomes" id="UP000577724">
    <property type="component" value="Unassembled WGS sequence"/>
</dbReference>
<name>A0ABX2MDH8_9BACL</name>
<accession>A0ABX2MDH8</accession>
<dbReference type="GeneID" id="97135682"/>
<gene>
    <name evidence="1" type="ORF">HP548_02665</name>
</gene>
<proteinExistence type="predicted"/>
<evidence type="ECO:0000313" key="2">
    <source>
        <dbReference type="Proteomes" id="UP000577724"/>
    </source>
</evidence>
<protein>
    <recommendedName>
        <fullName evidence="3">GNAT family N-acetyltransferase</fullName>
    </recommendedName>
</protein>
<sequence length="252" mass="29297">MRKFNVSWSQQRDFSIPICHVEVSNELGAVLGDYEMTFNDFAESIIDAELRELNAKTIVGHRTSTKKLSIHGVKRSTLIKERIETPLMNKGWIKYIRNDKTNTHIVVCEVQKQLWDMYYYKDKLQKVGHPRLLFIYQIEVSGRIQGMYCFGVQDKNITGETELFKYPYANVSFGKVCMGSNQLPQLTKLGQCVTMHNLFFGSQSTNCYYNESRNLSGIIELRELYSKMESSEFPDEWLVSENITLDSFLTKF</sequence>
<dbReference type="InterPro" id="IPR032787">
    <property type="entry name" value="Prok-E2_D"/>
</dbReference>
<dbReference type="Pfam" id="PF14460">
    <property type="entry name" value="Prok-E2_D"/>
    <property type="match status" value="1"/>
</dbReference>
<comment type="caution">
    <text evidence="1">The sequence shown here is derived from an EMBL/GenBank/DDBJ whole genome shotgun (WGS) entry which is preliminary data.</text>
</comment>
<evidence type="ECO:0008006" key="3">
    <source>
        <dbReference type="Google" id="ProtNLM"/>
    </source>
</evidence>
<dbReference type="EMBL" id="JABMCC010000089">
    <property type="protein sequence ID" value="NUU52998.1"/>
    <property type="molecule type" value="Genomic_DNA"/>
</dbReference>
<reference evidence="1 2" key="1">
    <citation type="submission" date="2020-05" db="EMBL/GenBank/DDBJ databases">
        <title>Genome Sequencing of Type Strains.</title>
        <authorList>
            <person name="Lemaire J.F."/>
            <person name="Inderbitzin P."/>
            <person name="Gregorio O.A."/>
            <person name="Collins S.B."/>
            <person name="Wespe N."/>
            <person name="Knight-Connoni V."/>
        </authorList>
    </citation>
    <scope>NUCLEOTIDE SEQUENCE [LARGE SCALE GENOMIC DNA]</scope>
    <source>
        <strain evidence="1 2">DSM 19942</strain>
    </source>
</reference>
<evidence type="ECO:0000313" key="1">
    <source>
        <dbReference type="EMBL" id="NUU52998.1"/>
    </source>
</evidence>
<organism evidence="1 2">
    <name type="scientific">Paenibacillus taichungensis</name>
    <dbReference type="NCBI Taxonomy" id="484184"/>
    <lineage>
        <taxon>Bacteria</taxon>
        <taxon>Bacillati</taxon>
        <taxon>Bacillota</taxon>
        <taxon>Bacilli</taxon>
        <taxon>Bacillales</taxon>
        <taxon>Paenibacillaceae</taxon>
        <taxon>Paenibacillus</taxon>
    </lineage>
</organism>